<evidence type="ECO:0000256" key="9">
    <source>
        <dbReference type="NCBIfam" id="TIGR00558"/>
    </source>
</evidence>
<dbReference type="PANTHER" id="PTHR10851:SF0">
    <property type="entry name" value="PYRIDOXINE-5'-PHOSPHATE OXIDASE"/>
    <property type="match status" value="1"/>
</dbReference>
<dbReference type="Gene3D" id="2.30.110.10">
    <property type="entry name" value="Electron Transport, Fmn-binding Protein, Chain A"/>
    <property type="match status" value="1"/>
</dbReference>
<feature type="binding site" evidence="10">
    <location>
        <position position="141"/>
    </location>
    <ligand>
        <name>substrate</name>
    </ligand>
</feature>
<keyword evidence="7" id="KW-0560">Oxidoreductase</keyword>
<proteinExistence type="inferred from homology"/>
<keyword evidence="15" id="KW-1185">Reference proteome</keyword>
<dbReference type="PANTHER" id="PTHR10851">
    <property type="entry name" value="PYRIDOXINE-5-PHOSPHATE OXIDASE"/>
    <property type="match status" value="1"/>
</dbReference>
<dbReference type="FunFam" id="2.30.110.10:FF:000005">
    <property type="entry name" value="NAD(P)H-hydrate epimerase"/>
    <property type="match status" value="1"/>
</dbReference>
<feature type="binding site" evidence="11">
    <location>
        <begin position="71"/>
        <end position="76"/>
    </location>
    <ligand>
        <name>FMN</name>
        <dbReference type="ChEBI" id="CHEBI:58210"/>
    </ligand>
</feature>
<dbReference type="EMBL" id="FQYR01000003">
    <property type="protein sequence ID" value="SHJ23754.1"/>
    <property type="molecule type" value="Genomic_DNA"/>
</dbReference>
<evidence type="ECO:0000256" key="3">
    <source>
        <dbReference type="ARBA" id="ARBA00007301"/>
    </source>
</evidence>
<feature type="binding site" evidence="11">
    <location>
        <position position="196"/>
    </location>
    <ligand>
        <name>FMN</name>
        <dbReference type="ChEBI" id="CHEBI:58210"/>
    </ligand>
</feature>
<dbReference type="Proteomes" id="UP000184510">
    <property type="component" value="Unassembled WGS sequence"/>
</dbReference>
<comment type="pathway">
    <text evidence="2">Cofactor metabolism; pyridoxal 5'-phosphate salvage; pyridoxal 5'-phosphate from pyridoxine 5'-phosphate: step 1/1.</text>
</comment>
<evidence type="ECO:0000256" key="7">
    <source>
        <dbReference type="ARBA" id="ARBA00023002"/>
    </source>
</evidence>
<dbReference type="PIRSF" id="PIRSF000190">
    <property type="entry name" value="Pyd_amn-ph_oxd"/>
    <property type="match status" value="1"/>
</dbReference>
<dbReference type="NCBIfam" id="TIGR00558">
    <property type="entry name" value="pdxH"/>
    <property type="match status" value="1"/>
</dbReference>
<dbReference type="EC" id="1.4.3.5" evidence="9"/>
<evidence type="ECO:0000313" key="14">
    <source>
        <dbReference type="EMBL" id="SHJ23754.1"/>
    </source>
</evidence>
<feature type="binding site" evidence="10">
    <location>
        <position position="133"/>
    </location>
    <ligand>
        <name>substrate</name>
    </ligand>
</feature>
<dbReference type="AlphaFoldDB" id="A0A1M6HNN5"/>
<feature type="binding site" evidence="10">
    <location>
        <begin position="18"/>
        <end position="21"/>
    </location>
    <ligand>
        <name>substrate</name>
    </ligand>
</feature>
<reference evidence="14 15" key="1">
    <citation type="submission" date="2016-11" db="EMBL/GenBank/DDBJ databases">
        <authorList>
            <person name="Jaros S."/>
            <person name="Januszkiewicz K."/>
            <person name="Wedrychowicz H."/>
        </authorList>
    </citation>
    <scope>NUCLEOTIDE SEQUENCE [LARGE SCALE GENOMIC DNA]</scope>
    <source>
        <strain evidence="14 15">DSM 18772</strain>
    </source>
</reference>
<keyword evidence="6 11" id="KW-0288">FMN</keyword>
<dbReference type="InterPro" id="IPR019740">
    <property type="entry name" value="Pyridox_Oxase_CS"/>
</dbReference>
<evidence type="ECO:0000256" key="10">
    <source>
        <dbReference type="PIRSR" id="PIRSR000190-1"/>
    </source>
</evidence>
<feature type="binding site" evidence="10">
    <location>
        <position position="76"/>
    </location>
    <ligand>
        <name>substrate</name>
    </ligand>
</feature>
<sequence>MLYKSYMSFTKPSLADLRENYTKAGLSVEDVEPDPFLQFKNWMDEAIANHIVDANAMTLATADKDGMPSARIVLLKHYDRDGFCFFTNYTSQKGKDLANNPHAALVLHWKELERQICIRGTVHKTSHQESESYFHMRPHGSQIGATASPQSHQIADRSVIENREVELLKDYPEGTTVPLPEFWGGYRLDPHYIEFWQGRPSRLHDRIVYTREHRNDWQISRLAP</sequence>
<feature type="domain" description="Pyridoxine 5'-phosphate oxidase dimerisation C-terminal" evidence="13">
    <location>
        <begin position="183"/>
        <end position="224"/>
    </location>
</feature>
<feature type="domain" description="Pyridoxamine 5'-phosphate oxidase N-terminal" evidence="12">
    <location>
        <begin position="43"/>
        <end position="161"/>
    </location>
</feature>
<comment type="similarity">
    <text evidence="3">Belongs to the pyridoxamine 5'-phosphate oxidase family.</text>
</comment>
<dbReference type="InterPro" id="IPR011576">
    <property type="entry name" value="Pyridox_Oxase_N"/>
</dbReference>
<dbReference type="InterPro" id="IPR012349">
    <property type="entry name" value="Split_barrel_FMN-bd"/>
</dbReference>
<dbReference type="NCBIfam" id="NF004231">
    <property type="entry name" value="PRK05679.1"/>
    <property type="match status" value="1"/>
</dbReference>
<evidence type="ECO:0000259" key="12">
    <source>
        <dbReference type="Pfam" id="PF01243"/>
    </source>
</evidence>
<dbReference type="InParanoid" id="A0A1M6HNN5"/>
<evidence type="ECO:0000256" key="5">
    <source>
        <dbReference type="ARBA" id="ARBA00022630"/>
    </source>
</evidence>
<protein>
    <recommendedName>
        <fullName evidence="9">Pyridoxamine 5'-phosphate oxidase</fullName>
        <ecNumber evidence="9">1.4.3.5</ecNumber>
    </recommendedName>
</protein>
<dbReference type="GO" id="GO:0008615">
    <property type="term" value="P:pyridoxine biosynthetic process"/>
    <property type="evidence" value="ECO:0007669"/>
    <property type="project" value="UniProtKB-UniRule"/>
</dbReference>
<dbReference type="Pfam" id="PF10590">
    <property type="entry name" value="PNP_phzG_C"/>
    <property type="match status" value="1"/>
</dbReference>
<feature type="binding site" evidence="10">
    <location>
        <position position="137"/>
    </location>
    <ligand>
        <name>substrate</name>
    </ligand>
</feature>
<dbReference type="GO" id="GO:0004733">
    <property type="term" value="F:pyridoxamine phosphate oxidase activity"/>
    <property type="evidence" value="ECO:0007669"/>
    <property type="project" value="UniProtKB-UniRule"/>
</dbReference>
<name>A0A1M6HNN5_9BACT</name>
<evidence type="ECO:0000256" key="11">
    <source>
        <dbReference type="PIRSR" id="PIRSR000190-2"/>
    </source>
</evidence>
<feature type="binding site" evidence="11">
    <location>
        <position position="206"/>
    </location>
    <ligand>
        <name>FMN</name>
        <dbReference type="ChEBI" id="CHEBI:58210"/>
    </ligand>
</feature>
<comment type="cofactor">
    <cofactor evidence="11">
        <name>FMN</name>
        <dbReference type="ChEBI" id="CHEBI:58210"/>
    </cofactor>
    <text evidence="11">Binds 1 FMN per subunit.</text>
</comment>
<dbReference type="HAMAP" id="MF_01629">
    <property type="entry name" value="PdxH"/>
    <property type="match status" value="1"/>
</dbReference>
<feature type="binding site" evidence="11">
    <location>
        <begin position="150"/>
        <end position="151"/>
    </location>
    <ligand>
        <name>FMN</name>
        <dbReference type="ChEBI" id="CHEBI:58210"/>
    </ligand>
</feature>
<dbReference type="PROSITE" id="PS01064">
    <property type="entry name" value="PYRIDOX_OXIDASE"/>
    <property type="match status" value="1"/>
</dbReference>
<evidence type="ECO:0000256" key="4">
    <source>
        <dbReference type="ARBA" id="ARBA00011738"/>
    </source>
</evidence>
<evidence type="ECO:0000256" key="2">
    <source>
        <dbReference type="ARBA" id="ARBA00005037"/>
    </source>
</evidence>
<feature type="binding site" evidence="11">
    <location>
        <position position="115"/>
    </location>
    <ligand>
        <name>FMN</name>
        <dbReference type="ChEBI" id="CHEBI:58210"/>
    </ligand>
</feature>
<evidence type="ECO:0000313" key="15">
    <source>
        <dbReference type="Proteomes" id="UP000184510"/>
    </source>
</evidence>
<dbReference type="STRING" id="1123071.SAMN02745181_1523"/>
<keyword evidence="8" id="KW-0664">Pyridoxine biosynthesis</keyword>
<gene>
    <name evidence="14" type="ORF">SAMN02745181_1523</name>
</gene>
<evidence type="ECO:0000256" key="8">
    <source>
        <dbReference type="ARBA" id="ARBA00023096"/>
    </source>
</evidence>
<evidence type="ECO:0000256" key="6">
    <source>
        <dbReference type="ARBA" id="ARBA00022643"/>
    </source>
</evidence>
<dbReference type="InterPro" id="IPR019576">
    <property type="entry name" value="Pyridoxamine_oxidase_dimer_C"/>
</dbReference>
<dbReference type="SUPFAM" id="SSF50475">
    <property type="entry name" value="FMN-binding split barrel"/>
    <property type="match status" value="1"/>
</dbReference>
<evidence type="ECO:0000259" key="13">
    <source>
        <dbReference type="Pfam" id="PF10590"/>
    </source>
</evidence>
<accession>A0A1M6HNN5</accession>
<feature type="binding site" evidence="10">
    <location>
        <begin position="202"/>
        <end position="204"/>
    </location>
    <ligand>
        <name>substrate</name>
    </ligand>
</feature>
<dbReference type="GO" id="GO:0010181">
    <property type="term" value="F:FMN binding"/>
    <property type="evidence" value="ECO:0007669"/>
    <property type="project" value="UniProtKB-UniRule"/>
</dbReference>
<evidence type="ECO:0000256" key="1">
    <source>
        <dbReference type="ARBA" id="ARBA00004738"/>
    </source>
</evidence>
<dbReference type="InterPro" id="IPR000659">
    <property type="entry name" value="Pyridox_Oxase"/>
</dbReference>
<comment type="pathway">
    <text evidence="1">Cofactor metabolism; pyridoxal 5'-phosphate salvage; pyridoxal 5'-phosphate from pyridoxamine 5'-phosphate: step 1/1.</text>
</comment>
<feature type="binding site" evidence="11">
    <location>
        <begin position="86"/>
        <end position="87"/>
    </location>
    <ligand>
        <name>FMN</name>
        <dbReference type="ChEBI" id="CHEBI:58210"/>
    </ligand>
</feature>
<dbReference type="Pfam" id="PF01243">
    <property type="entry name" value="PNPOx_N"/>
    <property type="match status" value="1"/>
</dbReference>
<dbReference type="FunCoup" id="A0A1M6HNN5">
    <property type="interactions" value="427"/>
</dbReference>
<keyword evidence="5" id="KW-0285">Flavoprotein</keyword>
<organism evidence="14 15">
    <name type="scientific">Rubritalea squalenifaciens DSM 18772</name>
    <dbReference type="NCBI Taxonomy" id="1123071"/>
    <lineage>
        <taxon>Bacteria</taxon>
        <taxon>Pseudomonadati</taxon>
        <taxon>Verrucomicrobiota</taxon>
        <taxon>Verrucomicrobiia</taxon>
        <taxon>Verrucomicrobiales</taxon>
        <taxon>Rubritaleaceae</taxon>
        <taxon>Rubritalea</taxon>
    </lineage>
</organism>
<feature type="binding site" evidence="11">
    <location>
        <position position="93"/>
    </location>
    <ligand>
        <name>FMN</name>
        <dbReference type="ChEBI" id="CHEBI:58210"/>
    </ligand>
</feature>
<comment type="subunit">
    <text evidence="4">Homodimer.</text>
</comment>